<sequence length="123" mass="13179">ASPLLTHGRLDGGLGPCAPSRSRSSLAARRRGLLRLLLGSSLSLAWLLGWTTPRSVPQASELASFDYGTLRPVTVEEKRQWKELGFVVLRGVIDPAFRPSTVSWSGSRTGCAPGRCGSVTFAK</sequence>
<proteinExistence type="predicted"/>
<gene>
    <name evidence="1" type="ORF">PCOR1329_LOCUS77693</name>
</gene>
<organism evidence="1 2">
    <name type="scientific">Prorocentrum cordatum</name>
    <dbReference type="NCBI Taxonomy" id="2364126"/>
    <lineage>
        <taxon>Eukaryota</taxon>
        <taxon>Sar</taxon>
        <taxon>Alveolata</taxon>
        <taxon>Dinophyceae</taxon>
        <taxon>Prorocentrales</taxon>
        <taxon>Prorocentraceae</taxon>
        <taxon>Prorocentrum</taxon>
    </lineage>
</organism>
<evidence type="ECO:0000313" key="2">
    <source>
        <dbReference type="Proteomes" id="UP001189429"/>
    </source>
</evidence>
<feature type="non-terminal residue" evidence="1">
    <location>
        <position position="1"/>
    </location>
</feature>
<evidence type="ECO:0000313" key="1">
    <source>
        <dbReference type="EMBL" id="CAK0900406.1"/>
    </source>
</evidence>
<protein>
    <submittedName>
        <fullName evidence="1">Uncharacterized protein</fullName>
    </submittedName>
</protein>
<comment type="caution">
    <text evidence="1">The sequence shown here is derived from an EMBL/GenBank/DDBJ whole genome shotgun (WGS) entry which is preliminary data.</text>
</comment>
<reference evidence="1" key="1">
    <citation type="submission" date="2023-10" db="EMBL/GenBank/DDBJ databases">
        <authorList>
            <person name="Chen Y."/>
            <person name="Shah S."/>
            <person name="Dougan E. K."/>
            <person name="Thang M."/>
            <person name="Chan C."/>
        </authorList>
    </citation>
    <scope>NUCLEOTIDE SEQUENCE [LARGE SCALE GENOMIC DNA]</scope>
</reference>
<dbReference type="Proteomes" id="UP001189429">
    <property type="component" value="Unassembled WGS sequence"/>
</dbReference>
<dbReference type="EMBL" id="CAUYUJ010020772">
    <property type="protein sequence ID" value="CAK0900406.1"/>
    <property type="molecule type" value="Genomic_DNA"/>
</dbReference>
<keyword evidence="2" id="KW-1185">Reference proteome</keyword>
<name>A0ABN9XMG9_9DINO</name>
<accession>A0ABN9XMG9</accession>